<dbReference type="GO" id="GO:0007030">
    <property type="term" value="P:Golgi organization"/>
    <property type="evidence" value="ECO:0007669"/>
    <property type="project" value="TreeGrafter"/>
</dbReference>
<gene>
    <name evidence="7" type="ORF">MVEN_00344700</name>
</gene>
<dbReference type="InterPro" id="IPR038261">
    <property type="entry name" value="GPP34-like_sf"/>
</dbReference>
<dbReference type="OrthoDB" id="2189106at2759"/>
<comment type="similarity">
    <text evidence="2">Belongs to the GOLPH3/VPS74 family.</text>
</comment>
<dbReference type="GO" id="GO:0048194">
    <property type="term" value="P:Golgi vesicle budding"/>
    <property type="evidence" value="ECO:0007669"/>
    <property type="project" value="TreeGrafter"/>
</dbReference>
<accession>A0A8H6YR71</accession>
<keyword evidence="4" id="KW-0446">Lipid-binding</keyword>
<dbReference type="Pfam" id="PF05719">
    <property type="entry name" value="GPP34"/>
    <property type="match status" value="1"/>
</dbReference>
<dbReference type="PANTHER" id="PTHR12704:SF2">
    <property type="entry name" value="GOLGI PHOSPHOPROTEIN 3 HOMOLOG SAURON"/>
    <property type="match status" value="1"/>
</dbReference>
<name>A0A8H6YR71_9AGAR</name>
<dbReference type="AlphaFoldDB" id="A0A8H6YR71"/>
<keyword evidence="3" id="KW-0333">Golgi apparatus</keyword>
<dbReference type="GO" id="GO:0006890">
    <property type="term" value="P:retrograde vesicle-mediated transport, Golgi to endoplasmic reticulum"/>
    <property type="evidence" value="ECO:0007669"/>
    <property type="project" value="TreeGrafter"/>
</dbReference>
<evidence type="ECO:0000256" key="3">
    <source>
        <dbReference type="ARBA" id="ARBA00023034"/>
    </source>
</evidence>
<protein>
    <submittedName>
        <fullName evidence="7">Vacuolar protein sorting-associated protein 74</fullName>
    </submittedName>
</protein>
<dbReference type="GO" id="GO:0043001">
    <property type="term" value="P:Golgi to plasma membrane protein transport"/>
    <property type="evidence" value="ECO:0007669"/>
    <property type="project" value="TreeGrafter"/>
</dbReference>
<dbReference type="EMBL" id="JACAZI010000003">
    <property type="protein sequence ID" value="KAF7364748.1"/>
    <property type="molecule type" value="Genomic_DNA"/>
</dbReference>
<keyword evidence="8" id="KW-1185">Reference proteome</keyword>
<evidence type="ECO:0000313" key="8">
    <source>
        <dbReference type="Proteomes" id="UP000620124"/>
    </source>
</evidence>
<dbReference type="GO" id="GO:0000139">
    <property type="term" value="C:Golgi membrane"/>
    <property type="evidence" value="ECO:0007669"/>
    <property type="project" value="UniProtKB-SubCell"/>
</dbReference>
<evidence type="ECO:0000256" key="4">
    <source>
        <dbReference type="ARBA" id="ARBA00023121"/>
    </source>
</evidence>
<dbReference type="InterPro" id="IPR008628">
    <property type="entry name" value="GPP34-like"/>
</dbReference>
<proteinExistence type="inferred from homology"/>
<dbReference type="GO" id="GO:0005829">
    <property type="term" value="C:cytosol"/>
    <property type="evidence" value="ECO:0007669"/>
    <property type="project" value="TreeGrafter"/>
</dbReference>
<dbReference type="GO" id="GO:0070273">
    <property type="term" value="F:phosphatidylinositol-4-phosphate binding"/>
    <property type="evidence" value="ECO:0007669"/>
    <property type="project" value="InterPro"/>
</dbReference>
<organism evidence="7 8">
    <name type="scientific">Mycena venus</name>
    <dbReference type="NCBI Taxonomy" id="2733690"/>
    <lineage>
        <taxon>Eukaryota</taxon>
        <taxon>Fungi</taxon>
        <taxon>Dikarya</taxon>
        <taxon>Basidiomycota</taxon>
        <taxon>Agaricomycotina</taxon>
        <taxon>Agaricomycetes</taxon>
        <taxon>Agaricomycetidae</taxon>
        <taxon>Agaricales</taxon>
        <taxon>Marasmiineae</taxon>
        <taxon>Mycenaceae</taxon>
        <taxon>Mycena</taxon>
    </lineage>
</organism>
<feature type="region of interest" description="Disordered" evidence="6">
    <location>
        <begin position="1"/>
        <end position="57"/>
    </location>
</feature>
<dbReference type="GO" id="GO:0031985">
    <property type="term" value="C:Golgi cisterna"/>
    <property type="evidence" value="ECO:0007669"/>
    <property type="project" value="TreeGrafter"/>
</dbReference>
<sequence>MASVVHSDDGPTPSPPPSGTNDGKSRPPGGLEGGARATADPRDSKLEMAEEGRREDKLPRLTLAEEVLLLGIQDKKGYLSFWNDDVSYALRACILMELALQRRIGILYNPQPTPLEQRMVTVLSTLPTGDPLLDEALMMIKKTEDAGERMNTRTWVDYLSGETWNFRKVPFQLKQVRERICEGLVQKGVLGTGTRNFFIFDMITHPVIDTNSKTRIISRLNALLITSTSTVVSAATALVEEGTQCALLRTVCLAGAAYKGRVMDSVFAPLLAQAYTARMLCDEILREFGAWPFGRTEGAQERVRWLVGRAREESTDGEKDRAFELVAAVLEMLSKL</sequence>
<dbReference type="Gene3D" id="1.10.3630.10">
    <property type="entry name" value="yeast vps74-n-term truncation variant domain like"/>
    <property type="match status" value="1"/>
</dbReference>
<evidence type="ECO:0000256" key="2">
    <source>
        <dbReference type="ARBA" id="ARBA00007284"/>
    </source>
</evidence>
<evidence type="ECO:0000256" key="6">
    <source>
        <dbReference type="SAM" id="MobiDB-lite"/>
    </source>
</evidence>
<dbReference type="Proteomes" id="UP000620124">
    <property type="component" value="Unassembled WGS sequence"/>
</dbReference>
<dbReference type="GO" id="GO:0005802">
    <property type="term" value="C:trans-Golgi network"/>
    <property type="evidence" value="ECO:0007669"/>
    <property type="project" value="TreeGrafter"/>
</dbReference>
<comment type="subcellular location">
    <subcellularLocation>
        <location evidence="1">Golgi apparatus membrane</location>
        <topology evidence="1">Peripheral membrane protein</topology>
        <orientation evidence="1">Cytoplasmic side</orientation>
    </subcellularLocation>
</comment>
<evidence type="ECO:0000313" key="7">
    <source>
        <dbReference type="EMBL" id="KAF7364748.1"/>
    </source>
</evidence>
<dbReference type="PANTHER" id="PTHR12704">
    <property type="entry name" value="TRANS-GOLGI PROTEIN GMX33"/>
    <property type="match status" value="1"/>
</dbReference>
<keyword evidence="5" id="KW-0472">Membrane</keyword>
<reference evidence="7" key="1">
    <citation type="submission" date="2020-05" db="EMBL/GenBank/DDBJ databases">
        <title>Mycena genomes resolve the evolution of fungal bioluminescence.</title>
        <authorList>
            <person name="Tsai I.J."/>
        </authorList>
    </citation>
    <scope>NUCLEOTIDE SEQUENCE</scope>
    <source>
        <strain evidence="7">CCC161011</strain>
    </source>
</reference>
<evidence type="ECO:0000256" key="5">
    <source>
        <dbReference type="ARBA" id="ARBA00023136"/>
    </source>
</evidence>
<comment type="caution">
    <text evidence="7">The sequence shown here is derived from an EMBL/GenBank/DDBJ whole genome shotgun (WGS) entry which is preliminary data.</text>
</comment>
<evidence type="ECO:0000256" key="1">
    <source>
        <dbReference type="ARBA" id="ARBA00004255"/>
    </source>
</evidence>
<feature type="compositionally biased region" description="Basic and acidic residues" evidence="6">
    <location>
        <begin position="39"/>
        <end position="57"/>
    </location>
</feature>